<proteinExistence type="predicted"/>
<evidence type="ECO:0000313" key="2">
    <source>
        <dbReference type="EMBL" id="EQD42108.1"/>
    </source>
</evidence>
<feature type="non-terminal residue" evidence="2">
    <location>
        <position position="290"/>
    </location>
</feature>
<name>T0ZAN1_9ZZZZ</name>
<feature type="region of interest" description="Disordered" evidence="1">
    <location>
        <begin position="241"/>
        <end position="290"/>
    </location>
</feature>
<dbReference type="AlphaFoldDB" id="T0ZAN1"/>
<accession>T0ZAN1</accession>
<dbReference type="EMBL" id="AUZZ01007558">
    <property type="protein sequence ID" value="EQD42108.1"/>
    <property type="molecule type" value="Genomic_DNA"/>
</dbReference>
<organism evidence="2">
    <name type="scientific">mine drainage metagenome</name>
    <dbReference type="NCBI Taxonomy" id="410659"/>
    <lineage>
        <taxon>unclassified sequences</taxon>
        <taxon>metagenomes</taxon>
        <taxon>ecological metagenomes</taxon>
    </lineage>
</organism>
<reference evidence="2" key="1">
    <citation type="submission" date="2013-08" db="EMBL/GenBank/DDBJ databases">
        <authorList>
            <person name="Mendez C."/>
            <person name="Richter M."/>
            <person name="Ferrer M."/>
            <person name="Sanchez J."/>
        </authorList>
    </citation>
    <scope>NUCLEOTIDE SEQUENCE</scope>
</reference>
<reference evidence="2" key="2">
    <citation type="journal article" date="2014" name="ISME J.">
        <title>Microbial stratification in low pH oxic and suboxic macroscopic growths along an acid mine drainage.</title>
        <authorList>
            <person name="Mendez-Garcia C."/>
            <person name="Mesa V."/>
            <person name="Sprenger R.R."/>
            <person name="Richter M."/>
            <person name="Diez M.S."/>
            <person name="Solano J."/>
            <person name="Bargiela R."/>
            <person name="Golyshina O.V."/>
            <person name="Manteca A."/>
            <person name="Ramos J.L."/>
            <person name="Gallego J.R."/>
            <person name="Llorente I."/>
            <person name="Martins Dos Santos V.A."/>
            <person name="Jensen O.N."/>
            <person name="Pelaez A.I."/>
            <person name="Sanchez J."/>
            <person name="Ferrer M."/>
        </authorList>
    </citation>
    <scope>NUCLEOTIDE SEQUENCE</scope>
</reference>
<protein>
    <submittedName>
        <fullName evidence="2">Type IV secretory pathway VirD4 protein-like protein</fullName>
    </submittedName>
</protein>
<sequence>MPHGPLAHFLAHPDAWWKDLGHHLALFASQVLPIAVPMEIAVLALVATWAVVRVLGRLRPPSGGQLVEVAMPAVVEAKGALAFWRNLHPVLATKRHLLRSAGHVAFEMEGSGDGIGLRLWASADISAHAVARAVSSAWPGAQCQVRDAHGTNLVGPLTSCGELRLAAPAWLPLGTDHVVDPLRTVIGALGSWDGDEQGLVQVLVRPAAARSTRMLVRAARSLQTGRPGALVPRMLAAWRSAPARPAVPDPMRDGRRAPRGPQGERPAGIRGRRPLRALLSPGQRRTASPT</sequence>
<gene>
    <name evidence="2" type="ORF">B2A_10490</name>
</gene>
<evidence type="ECO:0000256" key="1">
    <source>
        <dbReference type="SAM" id="MobiDB-lite"/>
    </source>
</evidence>
<comment type="caution">
    <text evidence="2">The sequence shown here is derived from an EMBL/GenBank/DDBJ whole genome shotgun (WGS) entry which is preliminary data.</text>
</comment>